<keyword evidence="1" id="KW-0732">Signal</keyword>
<name>A0A1D8P7L8_9FLAO</name>
<feature type="chain" id="PRO_5009110937" description="Porin" evidence="1">
    <location>
        <begin position="20"/>
        <end position="647"/>
    </location>
</feature>
<reference evidence="2 3" key="1">
    <citation type="submission" date="2016-10" db="EMBL/GenBank/DDBJ databases">
        <title>Lutibacter sp. LPB0138, isolated from marine gastropod.</title>
        <authorList>
            <person name="Kim E."/>
            <person name="Yi H."/>
        </authorList>
    </citation>
    <scope>NUCLEOTIDE SEQUENCE [LARGE SCALE GENOMIC DNA]</scope>
    <source>
        <strain evidence="2 3">LPB0138</strain>
    </source>
</reference>
<feature type="signal peptide" evidence="1">
    <location>
        <begin position="1"/>
        <end position="19"/>
    </location>
</feature>
<dbReference type="AlphaFoldDB" id="A0A1D8P7L8"/>
<sequence length="647" mass="75278">MKNILTTILFTLFIIGANAQDLRNLSEEDAERYQDSLRGSNKEIKVELDGKTHYTDYKIISHNYDTTFVDTTLSMKKDYKFNYIRKDDFELLPFHNLGQTYNTLGYNFEGISYIPKMGARAKYFNFKEIEDIDYYEVPTPISELMFRSGLEQGQVLDALLAVNTSPELNFSFAYKGLRSLGKYRQNLASHGNFRTTFNYRTKDNKYFARGHFVSHDLLNQENGGLPELSLAYFENNDPNYTDRGRLDVNFTDAENFLLTKRYHIEHDYKIFRKNDSVKKYPSNLKVGHLYTYETTHYRYDQDNENSLFGEAFQNSIGDHMGLKTMNNTLFLDLESPIVLGKLRAKANHYNFNHYFNSEVNLVDSTVDAELKGSTISAGAEWIASVKNFNLKADVSSIISGDLEGNSLLGQATYRKDSLFSITAKLSTVSKSPNFNFLHFQSDYIDYNWQNDNFKNEQIRNLFIEFNSDKWVNASASLTQIDNYSYFDTIAKPQQAGEAINYLKLKVSKSITVGKFSLDNTVMYQNVSKGEDFFRVPELITRNSLYYSDFWFKNKPLYVQTGFTFKYFTEYKMNAYNPVLSEFHLQEENFGGFPMLDFFINGQVRRTRLFLKAENITASFTGRDYYSAPTHPYRDFTVRFGLVWNFFI</sequence>
<dbReference type="Proteomes" id="UP000176050">
    <property type="component" value="Chromosome"/>
</dbReference>
<evidence type="ECO:0000313" key="3">
    <source>
        <dbReference type="Proteomes" id="UP000176050"/>
    </source>
</evidence>
<accession>A0A1D8P7L8</accession>
<dbReference type="KEGG" id="lul:LPB138_07590"/>
<dbReference type="RefSeq" id="WP_070236691.1">
    <property type="nucleotide sequence ID" value="NZ_CP017478.1"/>
</dbReference>
<dbReference type="EMBL" id="CP017478">
    <property type="protein sequence ID" value="AOW20548.1"/>
    <property type="molecule type" value="Genomic_DNA"/>
</dbReference>
<evidence type="ECO:0000313" key="2">
    <source>
        <dbReference type="EMBL" id="AOW20548.1"/>
    </source>
</evidence>
<proteinExistence type="predicted"/>
<evidence type="ECO:0008006" key="4">
    <source>
        <dbReference type="Google" id="ProtNLM"/>
    </source>
</evidence>
<dbReference type="OrthoDB" id="9812454at2"/>
<dbReference type="Pfam" id="PF14121">
    <property type="entry name" value="Porin_10"/>
    <property type="match status" value="1"/>
</dbReference>
<evidence type="ECO:0000256" key="1">
    <source>
        <dbReference type="SAM" id="SignalP"/>
    </source>
</evidence>
<dbReference type="InterPro" id="IPR025631">
    <property type="entry name" value="Porin_10"/>
</dbReference>
<organism evidence="2 3">
    <name type="scientific">Urechidicola croceus</name>
    <dbReference type="NCBI Taxonomy" id="1850246"/>
    <lineage>
        <taxon>Bacteria</taxon>
        <taxon>Pseudomonadati</taxon>
        <taxon>Bacteroidota</taxon>
        <taxon>Flavobacteriia</taxon>
        <taxon>Flavobacteriales</taxon>
        <taxon>Flavobacteriaceae</taxon>
        <taxon>Urechidicola</taxon>
    </lineage>
</organism>
<protein>
    <recommendedName>
        <fullName evidence="4">Porin</fullName>
    </recommendedName>
</protein>
<gene>
    <name evidence="2" type="ORF">LPB138_07590</name>
</gene>
<dbReference type="STRING" id="1850246.LPB138_07590"/>
<keyword evidence="3" id="KW-1185">Reference proteome</keyword>